<dbReference type="EMBL" id="JARBJD010000014">
    <property type="protein sequence ID" value="KAK2961894.1"/>
    <property type="molecule type" value="Genomic_DNA"/>
</dbReference>
<evidence type="ECO:0000256" key="5">
    <source>
        <dbReference type="ARBA" id="ARBA00012059"/>
    </source>
</evidence>
<dbReference type="Pfam" id="PF00112">
    <property type="entry name" value="Peptidase_C1"/>
    <property type="match status" value="1"/>
</dbReference>
<dbReference type="SUPFAM" id="SSF54001">
    <property type="entry name" value="Cysteine proteinases"/>
    <property type="match status" value="1"/>
</dbReference>
<comment type="cofactor">
    <cofactor evidence="2">
        <name>chloride</name>
        <dbReference type="ChEBI" id="CHEBI:17996"/>
    </cofactor>
</comment>
<evidence type="ECO:0000256" key="4">
    <source>
        <dbReference type="ARBA" id="ARBA00011610"/>
    </source>
</evidence>
<dbReference type="Gene3D" id="2.40.128.80">
    <property type="entry name" value="Cathepsin C, exclusion domain"/>
    <property type="match status" value="1"/>
</dbReference>
<keyword evidence="13" id="KW-0472">Membrane</keyword>
<protein>
    <recommendedName>
        <fullName evidence="6">Dipeptidyl peptidase 1</fullName>
        <ecNumber evidence="5">3.4.14.1</ecNumber>
    </recommendedName>
    <alternativeName>
        <fullName evidence="9">Cathepsin C</fullName>
    </alternativeName>
    <alternativeName>
        <fullName evidence="8">Cathepsin J</fullName>
    </alternativeName>
    <alternativeName>
        <fullName evidence="11">Dipeptidyl peptidase I</fullName>
    </alternativeName>
    <alternativeName>
        <fullName evidence="10">Dipeptidyl transferase</fullName>
    </alternativeName>
</protein>
<evidence type="ECO:0000256" key="9">
    <source>
        <dbReference type="ARBA" id="ARBA00029779"/>
    </source>
</evidence>
<evidence type="ECO:0000256" key="10">
    <source>
        <dbReference type="ARBA" id="ARBA00030778"/>
    </source>
</evidence>
<evidence type="ECO:0000256" key="6">
    <source>
        <dbReference type="ARBA" id="ARBA00014709"/>
    </source>
</evidence>
<dbReference type="SUPFAM" id="SSF75001">
    <property type="entry name" value="Dipeptidyl peptidase I (cathepsin C), exclusion domain"/>
    <property type="match status" value="1"/>
</dbReference>
<dbReference type="GO" id="GO:0008239">
    <property type="term" value="F:dipeptidyl-peptidase activity"/>
    <property type="evidence" value="ECO:0007669"/>
    <property type="project" value="UniProtKB-EC"/>
</dbReference>
<proteinExistence type="inferred from homology"/>
<reference evidence="15 16" key="1">
    <citation type="journal article" date="2022" name="bioRxiv">
        <title>Genomics of Preaxostyla Flagellates Illuminates Evolutionary Transitions and the Path Towards Mitochondrial Loss.</title>
        <authorList>
            <person name="Novak L.V.F."/>
            <person name="Treitli S.C."/>
            <person name="Pyrih J."/>
            <person name="Halakuc P."/>
            <person name="Pipaliya S.V."/>
            <person name="Vacek V."/>
            <person name="Brzon O."/>
            <person name="Soukal P."/>
            <person name="Eme L."/>
            <person name="Dacks J.B."/>
            <person name="Karnkowska A."/>
            <person name="Elias M."/>
            <person name="Hampl V."/>
        </authorList>
    </citation>
    <scope>NUCLEOTIDE SEQUENCE [LARGE SCALE GENOMIC DNA]</scope>
    <source>
        <strain evidence="15">NAU3</strain>
        <tissue evidence="15">Gut</tissue>
    </source>
</reference>
<evidence type="ECO:0000313" key="15">
    <source>
        <dbReference type="EMBL" id="KAK2961894.1"/>
    </source>
</evidence>
<dbReference type="InterPro" id="IPR036496">
    <property type="entry name" value="CathepsinC_exc_dom_sf"/>
</dbReference>
<gene>
    <name evidence="15" type="ORF">BLNAU_3331</name>
</gene>
<sequence length="503" mass="55760">MILPLISTFVLCDTPANCSTDLIPGTWHLTVGPSQSNRYFNCLSLDTVKTEEEYVFTLKTPNIVVDSNNKQIGKWTMMAYEGLEIYAKGLHFNTFFKYTLLENGSYVTDCSETMVGWVRRDKVHPKHISCFSGKKSGNSIAEGVGMKRLTSLRTRTPPTNPPFFVKEGVRMVTDTLTLAQYHEIEDSLEQANPFTRHPVEPAPSSLDSLAAAPAALDWRNVSNVDYVSGVYSQLKCGSCYSFAAFQALEARLKIASKGRIDVSLSEMEVVACSVYSQGCDGGYPQEVFSWAKDHGAVDNKCFPYKLADQDKAQCAGQCKHPSQRYYVSEFGYVGGYYGNCSEAAMIAELQNGPFEVWIHASCPDFKTAKNVIYDDTEECKKTAVPNHSVLLVGYGVENDQPFWVIKNSWGTAWGDGGFLKIKRGSNAIFIESKGEYVRPQLDNLGVADLIPFKERILTSVFFWATVAMAAMVLVLVVVIIVLSVKVCCRTSNQVFHSINKGSI</sequence>
<dbReference type="Proteomes" id="UP001281761">
    <property type="component" value="Unassembled WGS sequence"/>
</dbReference>
<keyword evidence="16" id="KW-1185">Reference proteome</keyword>
<comment type="catalytic activity">
    <reaction evidence="1">
        <text>Release of an N-terminal dipeptide, Xaa-Yaa-|-Zaa-, except when Xaa is Arg or Lys, or Yaa or Zaa is Pro.</text>
        <dbReference type="EC" id="3.4.14.1"/>
    </reaction>
</comment>
<keyword evidence="13" id="KW-0812">Transmembrane</keyword>
<dbReference type="PRINTS" id="PR00705">
    <property type="entry name" value="PAPAIN"/>
</dbReference>
<dbReference type="PROSITE" id="PS00139">
    <property type="entry name" value="THIOL_PROTEASE_CYS"/>
    <property type="match status" value="1"/>
</dbReference>
<dbReference type="InterPro" id="IPR014882">
    <property type="entry name" value="CathepsinC_exc"/>
</dbReference>
<name>A0ABQ9YE81_9EUKA</name>
<dbReference type="Pfam" id="PF08773">
    <property type="entry name" value="CathepsinC_exc"/>
    <property type="match status" value="1"/>
</dbReference>
<keyword evidence="15" id="KW-0378">Hydrolase</keyword>
<dbReference type="InterPro" id="IPR013128">
    <property type="entry name" value="Peptidase_C1A"/>
</dbReference>
<evidence type="ECO:0000313" key="16">
    <source>
        <dbReference type="Proteomes" id="UP001281761"/>
    </source>
</evidence>
<dbReference type="EC" id="3.4.14.1" evidence="5"/>
<dbReference type="SMART" id="SM00645">
    <property type="entry name" value="Pept_C1"/>
    <property type="match status" value="1"/>
</dbReference>
<dbReference type="PANTHER" id="PTHR12411">
    <property type="entry name" value="CYSTEINE PROTEASE FAMILY C1-RELATED"/>
    <property type="match status" value="1"/>
</dbReference>
<evidence type="ECO:0000256" key="7">
    <source>
        <dbReference type="ARBA" id="ARBA00023214"/>
    </source>
</evidence>
<dbReference type="PROSITE" id="PS00640">
    <property type="entry name" value="THIOL_PROTEASE_ASN"/>
    <property type="match status" value="1"/>
</dbReference>
<dbReference type="Gene3D" id="3.90.70.10">
    <property type="entry name" value="Cysteine proteinases"/>
    <property type="match status" value="1"/>
</dbReference>
<comment type="subunit">
    <text evidence="4">Tetramer of heterotrimers consisting of exclusion domain, heavy- and light chains.</text>
</comment>
<dbReference type="InterPro" id="IPR000169">
    <property type="entry name" value="Pept_cys_AS"/>
</dbReference>
<dbReference type="InterPro" id="IPR025661">
    <property type="entry name" value="Pept_asp_AS"/>
</dbReference>
<keyword evidence="13" id="KW-1133">Transmembrane helix</keyword>
<evidence type="ECO:0000256" key="11">
    <source>
        <dbReference type="ARBA" id="ARBA00032961"/>
    </source>
</evidence>
<comment type="similarity">
    <text evidence="3">Belongs to the peptidase C1 family.</text>
</comment>
<keyword evidence="7" id="KW-0868">Chloride</keyword>
<evidence type="ECO:0000256" key="13">
    <source>
        <dbReference type="SAM" id="Phobius"/>
    </source>
</evidence>
<accession>A0ABQ9YE81</accession>
<feature type="domain" description="Peptidase C1A papain C-terminal" evidence="14">
    <location>
        <begin position="212"/>
        <end position="438"/>
    </location>
</feature>
<comment type="caution">
    <text evidence="15">The sequence shown here is derived from an EMBL/GenBank/DDBJ whole genome shotgun (WGS) entry which is preliminary data.</text>
</comment>
<feature type="transmembrane region" description="Helical" evidence="13">
    <location>
        <begin position="460"/>
        <end position="482"/>
    </location>
</feature>
<evidence type="ECO:0000256" key="8">
    <source>
        <dbReference type="ARBA" id="ARBA00029762"/>
    </source>
</evidence>
<evidence type="ECO:0000256" key="1">
    <source>
        <dbReference type="ARBA" id="ARBA00000738"/>
    </source>
</evidence>
<evidence type="ECO:0000259" key="14">
    <source>
        <dbReference type="SMART" id="SM00645"/>
    </source>
</evidence>
<organism evidence="15 16">
    <name type="scientific">Blattamonas nauphoetae</name>
    <dbReference type="NCBI Taxonomy" id="2049346"/>
    <lineage>
        <taxon>Eukaryota</taxon>
        <taxon>Metamonada</taxon>
        <taxon>Preaxostyla</taxon>
        <taxon>Oxymonadida</taxon>
        <taxon>Blattamonas</taxon>
    </lineage>
</organism>
<comment type="function">
    <text evidence="12">Thiol protease. Has dipeptidylpeptidase activity. Active against a broad range of dipeptide substrates composed of both polar and hydrophobic amino acids. Proline cannot occupy the P1 position and arginine cannot occupy the P2 position of the substrate. Can act as both an exopeptidase and endopeptidase. Activates serine proteases such as elastase, cathepsin G and granzymes A and B.</text>
</comment>
<evidence type="ECO:0000256" key="12">
    <source>
        <dbReference type="ARBA" id="ARBA00045556"/>
    </source>
</evidence>
<dbReference type="InterPro" id="IPR000668">
    <property type="entry name" value="Peptidase_C1A_C"/>
</dbReference>
<evidence type="ECO:0000256" key="2">
    <source>
        <dbReference type="ARBA" id="ARBA00001923"/>
    </source>
</evidence>
<dbReference type="InterPro" id="IPR038765">
    <property type="entry name" value="Papain-like_cys_pep_sf"/>
</dbReference>
<evidence type="ECO:0000256" key="3">
    <source>
        <dbReference type="ARBA" id="ARBA00008455"/>
    </source>
</evidence>